<evidence type="ECO:0000256" key="5">
    <source>
        <dbReference type="ARBA" id="ARBA00022692"/>
    </source>
</evidence>
<dbReference type="PANTHER" id="PTHR35011:SF2">
    <property type="entry name" value="2,3-DIKETO-L-GULONATE TRAP TRANSPORTER SMALL PERMEASE PROTEIN YIAM"/>
    <property type="match status" value="1"/>
</dbReference>
<feature type="transmembrane region" description="Helical" evidence="9">
    <location>
        <begin position="12"/>
        <end position="32"/>
    </location>
</feature>
<feature type="transmembrane region" description="Helical" evidence="9">
    <location>
        <begin position="128"/>
        <end position="149"/>
    </location>
</feature>
<dbReference type="GO" id="GO:0005886">
    <property type="term" value="C:plasma membrane"/>
    <property type="evidence" value="ECO:0007669"/>
    <property type="project" value="UniProtKB-SubCell"/>
</dbReference>
<comment type="caution">
    <text evidence="11">The sequence shown here is derived from an EMBL/GenBank/DDBJ whole genome shotgun (WGS) entry which is preliminary data.</text>
</comment>
<reference evidence="11" key="2">
    <citation type="submission" date="2021-04" db="EMBL/GenBank/DDBJ databases">
        <authorList>
            <person name="Gilroy R."/>
        </authorList>
    </citation>
    <scope>NUCLEOTIDE SEQUENCE</scope>
    <source>
        <strain evidence="11">CHK169-2315</strain>
    </source>
</reference>
<dbReference type="AlphaFoldDB" id="A0A9D1TJU2"/>
<comment type="subcellular location">
    <subcellularLocation>
        <location evidence="1">Cell inner membrane</location>
        <topology evidence="1">Multi-pass membrane protein</topology>
    </subcellularLocation>
</comment>
<dbReference type="InterPro" id="IPR055348">
    <property type="entry name" value="DctQ"/>
</dbReference>
<evidence type="ECO:0000256" key="9">
    <source>
        <dbReference type="SAM" id="Phobius"/>
    </source>
</evidence>
<keyword evidence="7 9" id="KW-0472">Membrane</keyword>
<evidence type="ECO:0000256" key="1">
    <source>
        <dbReference type="ARBA" id="ARBA00004429"/>
    </source>
</evidence>
<evidence type="ECO:0000256" key="7">
    <source>
        <dbReference type="ARBA" id="ARBA00023136"/>
    </source>
</evidence>
<evidence type="ECO:0000256" key="4">
    <source>
        <dbReference type="ARBA" id="ARBA00022519"/>
    </source>
</evidence>
<keyword evidence="5 9" id="KW-0812">Transmembrane</keyword>
<dbReference type="GO" id="GO:0022857">
    <property type="term" value="F:transmembrane transporter activity"/>
    <property type="evidence" value="ECO:0007669"/>
    <property type="project" value="TreeGrafter"/>
</dbReference>
<dbReference type="Pfam" id="PF04290">
    <property type="entry name" value="DctQ"/>
    <property type="match status" value="1"/>
</dbReference>
<dbReference type="PANTHER" id="PTHR35011">
    <property type="entry name" value="2,3-DIKETO-L-GULONATE TRAP TRANSPORTER SMALL PERMEASE PROTEIN YIAM"/>
    <property type="match status" value="1"/>
</dbReference>
<feature type="transmembrane region" description="Helical" evidence="9">
    <location>
        <begin position="52"/>
        <end position="75"/>
    </location>
</feature>
<feature type="domain" description="Tripartite ATP-independent periplasmic transporters DctQ component" evidence="10">
    <location>
        <begin position="24"/>
        <end position="146"/>
    </location>
</feature>
<evidence type="ECO:0000256" key="2">
    <source>
        <dbReference type="ARBA" id="ARBA00022448"/>
    </source>
</evidence>
<keyword evidence="4" id="KW-0997">Cell inner membrane</keyword>
<comment type="similarity">
    <text evidence="8">Belongs to the TRAP transporter small permease family.</text>
</comment>
<evidence type="ECO:0000313" key="11">
    <source>
        <dbReference type="EMBL" id="HIV74023.1"/>
    </source>
</evidence>
<dbReference type="Proteomes" id="UP000823937">
    <property type="component" value="Unassembled WGS sequence"/>
</dbReference>
<evidence type="ECO:0000256" key="6">
    <source>
        <dbReference type="ARBA" id="ARBA00022989"/>
    </source>
</evidence>
<dbReference type="GO" id="GO:0015740">
    <property type="term" value="P:C4-dicarboxylate transport"/>
    <property type="evidence" value="ECO:0007669"/>
    <property type="project" value="TreeGrafter"/>
</dbReference>
<gene>
    <name evidence="11" type="ORF">H9895_02960</name>
</gene>
<organism evidence="11 12">
    <name type="scientific">Candidatus Pseudogracilibacillus intestinigallinarum</name>
    <dbReference type="NCBI Taxonomy" id="2838742"/>
    <lineage>
        <taxon>Bacteria</taxon>
        <taxon>Bacillati</taxon>
        <taxon>Bacillota</taxon>
        <taxon>Bacilli</taxon>
        <taxon>Bacillales</taxon>
        <taxon>Bacillaceae</taxon>
        <taxon>Pseudogracilibacillus</taxon>
    </lineage>
</organism>
<dbReference type="EMBL" id="DXHX01000041">
    <property type="protein sequence ID" value="HIV74023.1"/>
    <property type="molecule type" value="Genomic_DNA"/>
</dbReference>
<protein>
    <submittedName>
        <fullName evidence="11">TRAP transporter small permease</fullName>
    </submittedName>
</protein>
<keyword evidence="2" id="KW-0813">Transport</keyword>
<evidence type="ECO:0000313" key="12">
    <source>
        <dbReference type="Proteomes" id="UP000823937"/>
    </source>
</evidence>
<evidence type="ECO:0000256" key="8">
    <source>
        <dbReference type="ARBA" id="ARBA00038436"/>
    </source>
</evidence>
<accession>A0A9D1TJU2</accession>
<sequence>MWSKIVTNINKITELLTSSFLVIMVAIIFMQIVSRVLIQSSFPWTEELARFLMIWVTFLGAAFSFQHGAHIGISMLTDKLPNKLNSIVQLCIGILCTALFLVLLVKGIELVGKSGNQTSPAMSIPMNYVYLIIPISAVLLIMNVIDVSIKQCIKNWKGESV</sequence>
<name>A0A9D1TJU2_9BACI</name>
<evidence type="ECO:0000256" key="3">
    <source>
        <dbReference type="ARBA" id="ARBA00022475"/>
    </source>
</evidence>
<keyword evidence="6 9" id="KW-1133">Transmembrane helix</keyword>
<proteinExistence type="inferred from homology"/>
<reference evidence="11" key="1">
    <citation type="journal article" date="2021" name="PeerJ">
        <title>Extensive microbial diversity within the chicken gut microbiome revealed by metagenomics and culture.</title>
        <authorList>
            <person name="Gilroy R."/>
            <person name="Ravi A."/>
            <person name="Getino M."/>
            <person name="Pursley I."/>
            <person name="Horton D.L."/>
            <person name="Alikhan N.F."/>
            <person name="Baker D."/>
            <person name="Gharbi K."/>
            <person name="Hall N."/>
            <person name="Watson M."/>
            <person name="Adriaenssens E.M."/>
            <person name="Foster-Nyarko E."/>
            <person name="Jarju S."/>
            <person name="Secka A."/>
            <person name="Antonio M."/>
            <person name="Oren A."/>
            <person name="Chaudhuri R.R."/>
            <person name="La Ragione R."/>
            <person name="Hildebrand F."/>
            <person name="Pallen M.J."/>
        </authorList>
    </citation>
    <scope>NUCLEOTIDE SEQUENCE</scope>
    <source>
        <strain evidence="11">CHK169-2315</strain>
    </source>
</reference>
<keyword evidence="3" id="KW-1003">Cell membrane</keyword>
<evidence type="ECO:0000259" key="10">
    <source>
        <dbReference type="Pfam" id="PF04290"/>
    </source>
</evidence>
<dbReference type="InterPro" id="IPR007387">
    <property type="entry name" value="TRAP_DctQ"/>
</dbReference>
<feature type="transmembrane region" description="Helical" evidence="9">
    <location>
        <begin position="87"/>
        <end position="108"/>
    </location>
</feature>